<name>A0A4Y2MKT1_ARAVE</name>
<organism evidence="1 2">
    <name type="scientific">Araneus ventricosus</name>
    <name type="common">Orbweaver spider</name>
    <name type="synonym">Epeira ventricosa</name>
    <dbReference type="NCBI Taxonomy" id="182803"/>
    <lineage>
        <taxon>Eukaryota</taxon>
        <taxon>Metazoa</taxon>
        <taxon>Ecdysozoa</taxon>
        <taxon>Arthropoda</taxon>
        <taxon>Chelicerata</taxon>
        <taxon>Arachnida</taxon>
        <taxon>Araneae</taxon>
        <taxon>Araneomorphae</taxon>
        <taxon>Entelegynae</taxon>
        <taxon>Araneoidea</taxon>
        <taxon>Araneidae</taxon>
        <taxon>Araneus</taxon>
    </lineage>
</organism>
<sequence length="86" mass="9642">MDHKARAIKPGLKRRKLLEHCCSKGSRGNENELALWAKSAFSVLTSDELWKNLSPCCFTRLEMVVIRISVDFPDHAVSIGEVNSVT</sequence>
<keyword evidence="2" id="KW-1185">Reference proteome</keyword>
<dbReference type="EMBL" id="BGPR01007496">
    <property type="protein sequence ID" value="GBN27283.1"/>
    <property type="molecule type" value="Genomic_DNA"/>
</dbReference>
<comment type="caution">
    <text evidence="1">The sequence shown here is derived from an EMBL/GenBank/DDBJ whole genome shotgun (WGS) entry which is preliminary data.</text>
</comment>
<dbReference type="OrthoDB" id="10449090at2759"/>
<evidence type="ECO:0000313" key="1">
    <source>
        <dbReference type="EMBL" id="GBN27283.1"/>
    </source>
</evidence>
<proteinExistence type="predicted"/>
<dbReference type="AlphaFoldDB" id="A0A4Y2MKT1"/>
<protein>
    <submittedName>
        <fullName evidence="1">Uncharacterized protein</fullName>
    </submittedName>
</protein>
<accession>A0A4Y2MKT1</accession>
<dbReference type="Proteomes" id="UP000499080">
    <property type="component" value="Unassembled WGS sequence"/>
</dbReference>
<reference evidence="1 2" key="1">
    <citation type="journal article" date="2019" name="Sci. Rep.">
        <title>Orb-weaving spider Araneus ventricosus genome elucidates the spidroin gene catalogue.</title>
        <authorList>
            <person name="Kono N."/>
            <person name="Nakamura H."/>
            <person name="Ohtoshi R."/>
            <person name="Moran D.A.P."/>
            <person name="Shinohara A."/>
            <person name="Yoshida Y."/>
            <person name="Fujiwara M."/>
            <person name="Mori M."/>
            <person name="Tomita M."/>
            <person name="Arakawa K."/>
        </authorList>
    </citation>
    <scope>NUCLEOTIDE SEQUENCE [LARGE SCALE GENOMIC DNA]</scope>
</reference>
<evidence type="ECO:0000313" key="2">
    <source>
        <dbReference type="Proteomes" id="UP000499080"/>
    </source>
</evidence>
<gene>
    <name evidence="1" type="ORF">AVEN_13494_1</name>
</gene>